<keyword evidence="4 7" id="KW-1133">Transmembrane helix</keyword>
<keyword evidence="9" id="KW-1185">Reference proteome</keyword>
<keyword evidence="3 7" id="KW-0812">Transmembrane</keyword>
<reference evidence="8 9" key="1">
    <citation type="submission" date="2020-04" db="EMBL/GenBank/DDBJ databases">
        <title>Sequencing and Assembly of C. fimi.</title>
        <authorList>
            <person name="Ramsey A.R."/>
        </authorList>
    </citation>
    <scope>NUCLEOTIDE SEQUENCE [LARGE SCALE GENOMIC DNA]</scope>
    <source>
        <strain evidence="8 9">SB</strain>
    </source>
</reference>
<feature type="transmembrane region" description="Helical" evidence="7">
    <location>
        <begin position="732"/>
        <end position="753"/>
    </location>
</feature>
<dbReference type="PANTHER" id="PTHR39087:SF2">
    <property type="entry name" value="UPF0104 MEMBRANE PROTEIN MJ1595"/>
    <property type="match status" value="1"/>
</dbReference>
<feature type="transmembrane region" description="Helical" evidence="7">
    <location>
        <begin position="117"/>
        <end position="138"/>
    </location>
</feature>
<protein>
    <submittedName>
        <fullName evidence="8">Flippase-like domain-containing protein</fullName>
    </submittedName>
</protein>
<sequence>MPESSTSDRRTPARDPGRRARGQAHGVQIIDSPTVRVHHPGDLVQLVLSVLGIAAVMLLAVYAQGTTAGVEQDVRGFNPLLRQILVIPVALLEGLVVLLVPLAVLAELTIRRLGRQILEVIAAGVLALLLCAGVIAAIDQLGSSDLVRGLAVAQGGVWTLSVPPYLATAAGLLTTAGPRARRRTVAWSWNLLWVSLGIVLVTGQVSLPGAAVALLIGRVAGLGIRYASGVRSERAYGTALVEGIRRAGFEPVRLVRVLESDEPATTTGVMRAVAAGEEPGVDAAVVALTRDSDDRVYEMTTPDGERLSVLVLDGDRQVLGALSRLWRSLRLRGIEGRSFVSLRQAAERAALLAYAARAAGVRTPQLLAIAEAEDSMILVQELPGRAIPVRDLHPEDFSDELLRAIWGQLSLAHEAGIAHRQLTSDNVLVEHLLGDPLVWLSGWDAGDVASSELARRMDLTQMLALLAVRVGAPRALRSATEVLPADDIAAIGPLLQTIALPRRTREEMRARPEVLAELRSALVAHMPEADVQPEQLVRFGARTLLTLLLTITAVIVIVTTINVNEVTTALATSDWRWSVVAFGLGLLTFLGAALAFVAFSPVELGLWRATLVQTAGAFVALATPAGIGPAALNLRMLTRRGVSASLAVATVALVQVSQFVVTIVLLLLLSVVSGSTNAAQFAPSPELLVVIGVVAVLVAAALLIPVVRQWVLSKTLPTVRQTWPRLVEVVGHPWRVALALGGNVIMTMGYVLAFEASLAAFGQELSLVQVALVYLIGNAAGAAVPTPGGIGTIEIALITGLTAAGLNPGVATSVAILFRVVTYWLRIPIGWAAMRFLQRTNEL</sequence>
<evidence type="ECO:0000313" key="9">
    <source>
        <dbReference type="Proteomes" id="UP000562124"/>
    </source>
</evidence>
<evidence type="ECO:0000256" key="1">
    <source>
        <dbReference type="ARBA" id="ARBA00004651"/>
    </source>
</evidence>
<keyword evidence="5 7" id="KW-0472">Membrane</keyword>
<dbReference type="RefSeq" id="WP_169324378.1">
    <property type="nucleotide sequence ID" value="NZ_JABCJJ010000008.1"/>
</dbReference>
<feature type="transmembrane region" description="Helical" evidence="7">
    <location>
        <begin position="43"/>
        <end position="63"/>
    </location>
</feature>
<feature type="transmembrane region" description="Helical" evidence="7">
    <location>
        <begin position="150"/>
        <end position="173"/>
    </location>
</feature>
<evidence type="ECO:0000256" key="2">
    <source>
        <dbReference type="ARBA" id="ARBA00022475"/>
    </source>
</evidence>
<feature type="transmembrane region" description="Helical" evidence="7">
    <location>
        <begin position="795"/>
        <end position="818"/>
    </location>
</feature>
<accession>A0A7Y0QH75</accession>
<dbReference type="NCBIfam" id="TIGR00374">
    <property type="entry name" value="flippase-like domain"/>
    <property type="match status" value="1"/>
</dbReference>
<dbReference type="Proteomes" id="UP000562124">
    <property type="component" value="Unassembled WGS sequence"/>
</dbReference>
<evidence type="ECO:0000313" key="8">
    <source>
        <dbReference type="EMBL" id="NMR19995.1"/>
    </source>
</evidence>
<name>A0A7Y0QH75_CELFI</name>
<feature type="transmembrane region" description="Helical" evidence="7">
    <location>
        <begin position="652"/>
        <end position="675"/>
    </location>
</feature>
<evidence type="ECO:0000256" key="6">
    <source>
        <dbReference type="SAM" id="MobiDB-lite"/>
    </source>
</evidence>
<evidence type="ECO:0000256" key="7">
    <source>
        <dbReference type="SAM" id="Phobius"/>
    </source>
</evidence>
<evidence type="ECO:0000256" key="3">
    <source>
        <dbReference type="ARBA" id="ARBA00022692"/>
    </source>
</evidence>
<proteinExistence type="predicted"/>
<dbReference type="EMBL" id="JABCJJ010000008">
    <property type="protein sequence ID" value="NMR19995.1"/>
    <property type="molecule type" value="Genomic_DNA"/>
</dbReference>
<dbReference type="Pfam" id="PF03706">
    <property type="entry name" value="LPG_synthase_TM"/>
    <property type="match status" value="1"/>
</dbReference>
<comment type="subcellular location">
    <subcellularLocation>
        <location evidence="1">Cell membrane</location>
        <topology evidence="1">Multi-pass membrane protein</topology>
    </subcellularLocation>
</comment>
<gene>
    <name evidence="8" type="ORF">HIR71_07115</name>
</gene>
<feature type="compositionally biased region" description="Basic and acidic residues" evidence="6">
    <location>
        <begin position="1"/>
        <end position="18"/>
    </location>
</feature>
<dbReference type="InterPro" id="IPR011009">
    <property type="entry name" value="Kinase-like_dom_sf"/>
</dbReference>
<feature type="transmembrane region" description="Helical" evidence="7">
    <location>
        <begin position="544"/>
        <end position="563"/>
    </location>
</feature>
<feature type="transmembrane region" description="Helical" evidence="7">
    <location>
        <begin position="83"/>
        <end position="105"/>
    </location>
</feature>
<dbReference type="GO" id="GO:0005886">
    <property type="term" value="C:plasma membrane"/>
    <property type="evidence" value="ECO:0007669"/>
    <property type="project" value="UniProtKB-SubCell"/>
</dbReference>
<evidence type="ECO:0000256" key="4">
    <source>
        <dbReference type="ARBA" id="ARBA00022989"/>
    </source>
</evidence>
<dbReference type="AlphaFoldDB" id="A0A7Y0QH75"/>
<feature type="transmembrane region" description="Helical" evidence="7">
    <location>
        <begin position="611"/>
        <end position="632"/>
    </location>
</feature>
<dbReference type="SUPFAM" id="SSF56112">
    <property type="entry name" value="Protein kinase-like (PK-like)"/>
    <property type="match status" value="1"/>
</dbReference>
<feature type="transmembrane region" description="Helical" evidence="7">
    <location>
        <begin position="575"/>
        <end position="599"/>
    </location>
</feature>
<feature type="transmembrane region" description="Helical" evidence="7">
    <location>
        <begin position="687"/>
        <end position="712"/>
    </location>
</feature>
<dbReference type="InterPro" id="IPR022791">
    <property type="entry name" value="L-PG_synthase/AglD"/>
</dbReference>
<organism evidence="8 9">
    <name type="scientific">Cellulomonas fimi</name>
    <dbReference type="NCBI Taxonomy" id="1708"/>
    <lineage>
        <taxon>Bacteria</taxon>
        <taxon>Bacillati</taxon>
        <taxon>Actinomycetota</taxon>
        <taxon>Actinomycetes</taxon>
        <taxon>Micrococcales</taxon>
        <taxon>Cellulomonadaceae</taxon>
        <taxon>Cellulomonas</taxon>
    </lineage>
</organism>
<dbReference type="PANTHER" id="PTHR39087">
    <property type="entry name" value="UPF0104 MEMBRANE PROTEIN MJ1595"/>
    <property type="match status" value="1"/>
</dbReference>
<feature type="transmembrane region" description="Helical" evidence="7">
    <location>
        <begin position="185"/>
        <end position="203"/>
    </location>
</feature>
<comment type="caution">
    <text evidence="8">The sequence shown here is derived from an EMBL/GenBank/DDBJ whole genome shotgun (WGS) entry which is preliminary data.</text>
</comment>
<feature type="region of interest" description="Disordered" evidence="6">
    <location>
        <begin position="1"/>
        <end position="25"/>
    </location>
</feature>
<keyword evidence="2" id="KW-1003">Cell membrane</keyword>
<evidence type="ECO:0000256" key="5">
    <source>
        <dbReference type="ARBA" id="ARBA00023136"/>
    </source>
</evidence>